<evidence type="ECO:0000256" key="15">
    <source>
        <dbReference type="ARBA" id="ARBA00023137"/>
    </source>
</evidence>
<dbReference type="PROSITE" id="PS51848">
    <property type="entry name" value="BMERB"/>
    <property type="match status" value="1"/>
</dbReference>
<dbReference type="Pfam" id="PF10358">
    <property type="entry name" value="NT-C2"/>
    <property type="match status" value="1"/>
</dbReference>
<comment type="subcellular location">
    <subcellularLocation>
        <location evidence="1">Endosome</location>
    </subcellularLocation>
    <subcellularLocation>
        <location evidence="2">Membrane</location>
        <topology evidence="2">Single-pass type I membrane protein</topology>
    </subcellularLocation>
</comment>
<keyword evidence="4" id="KW-0597">Phosphoprotein</keyword>
<dbReference type="FunFam" id="1.10.510.10:FF:000089">
    <property type="entry name" value="Tyrosine-protein kinase receptor TYRO3"/>
    <property type="match status" value="1"/>
</dbReference>
<feature type="binding site" evidence="17">
    <location>
        <position position="2196"/>
    </location>
    <ligand>
        <name>ATP</name>
        <dbReference type="ChEBI" id="CHEBI:30616"/>
    </ligand>
</feature>
<evidence type="ECO:0000256" key="10">
    <source>
        <dbReference type="ARBA" id="ARBA00022777"/>
    </source>
</evidence>
<dbReference type="InterPro" id="IPR036872">
    <property type="entry name" value="CH_dom_sf"/>
</dbReference>
<feature type="region of interest" description="Disordered" evidence="18">
    <location>
        <begin position="321"/>
        <end position="344"/>
    </location>
</feature>
<evidence type="ECO:0000256" key="2">
    <source>
        <dbReference type="ARBA" id="ARBA00004479"/>
    </source>
</evidence>
<keyword evidence="15" id="KW-0829">Tyrosine-protein kinase</keyword>
<dbReference type="EC" id="2.7.10.1" evidence="3"/>
<dbReference type="InterPro" id="IPR008979">
    <property type="entry name" value="Galactose-bd-like_sf"/>
</dbReference>
<name>A0A8T0BGU5_SILME</name>
<dbReference type="SMART" id="SM00219">
    <property type="entry name" value="TyrKc"/>
    <property type="match status" value="1"/>
</dbReference>
<evidence type="ECO:0000256" key="13">
    <source>
        <dbReference type="ARBA" id="ARBA00023054"/>
    </source>
</evidence>
<dbReference type="SMART" id="SM00033">
    <property type="entry name" value="CH"/>
    <property type="match status" value="1"/>
</dbReference>
<evidence type="ECO:0000313" key="26">
    <source>
        <dbReference type="EMBL" id="KAF7706234.1"/>
    </source>
</evidence>
<proteinExistence type="predicted"/>
<feature type="region of interest" description="Disordered" evidence="18">
    <location>
        <begin position="1007"/>
        <end position="1030"/>
    </location>
</feature>
<dbReference type="InterPro" id="IPR011641">
    <property type="entry name" value="Tyr-kin_ephrin_A/B_rcpt-like"/>
</dbReference>
<evidence type="ECO:0000256" key="12">
    <source>
        <dbReference type="ARBA" id="ARBA00022989"/>
    </source>
</evidence>
<keyword evidence="9" id="KW-0967">Endosome</keyword>
<dbReference type="PRINTS" id="PR00109">
    <property type="entry name" value="TYRKINASE"/>
</dbReference>
<dbReference type="InterPro" id="IPR019448">
    <property type="entry name" value="NT-C2"/>
</dbReference>
<feature type="domain" description="Protein kinase" evidence="20">
    <location>
        <begin position="2164"/>
        <end position="2435"/>
    </location>
</feature>
<dbReference type="InterPro" id="IPR001090">
    <property type="entry name" value="Ephrin_rcpt_lig-bd_dom"/>
</dbReference>
<evidence type="ECO:0000256" key="9">
    <source>
        <dbReference type="ARBA" id="ARBA00022753"/>
    </source>
</evidence>
<dbReference type="Pfam" id="PF07714">
    <property type="entry name" value="PK_Tyr_Ser-Thr"/>
    <property type="match status" value="1"/>
</dbReference>
<dbReference type="InterPro" id="IPR008266">
    <property type="entry name" value="Tyr_kinase_AS"/>
</dbReference>
<dbReference type="SUPFAM" id="SSF47576">
    <property type="entry name" value="Calponin-homology domain, CH-domain"/>
    <property type="match status" value="1"/>
</dbReference>
<dbReference type="GO" id="GO:0005768">
    <property type="term" value="C:endosome"/>
    <property type="evidence" value="ECO:0007669"/>
    <property type="project" value="UniProtKB-SubCell"/>
</dbReference>
<dbReference type="InterPro" id="IPR003961">
    <property type="entry name" value="FN3_dom"/>
</dbReference>
<feature type="region of interest" description="Disordered" evidence="18">
    <location>
        <begin position="1385"/>
        <end position="1512"/>
    </location>
</feature>
<dbReference type="SMART" id="SM01411">
    <property type="entry name" value="Ephrin_rec_like"/>
    <property type="match status" value="1"/>
</dbReference>
<dbReference type="EMBL" id="JABFDY010000006">
    <property type="protein sequence ID" value="KAF7706234.1"/>
    <property type="molecule type" value="Genomic_DNA"/>
</dbReference>
<keyword evidence="5" id="KW-0808">Transferase</keyword>
<feature type="region of interest" description="Disordered" evidence="18">
    <location>
        <begin position="916"/>
        <end position="992"/>
    </location>
</feature>
<feature type="domain" description="C2 NT-type" evidence="24">
    <location>
        <begin position="8"/>
        <end position="157"/>
    </location>
</feature>
<evidence type="ECO:0000256" key="17">
    <source>
        <dbReference type="PROSITE-ProRule" id="PRU10141"/>
    </source>
</evidence>
<dbReference type="InterPro" id="IPR001245">
    <property type="entry name" value="Ser-Thr/Tyr_kinase_cat_dom"/>
</dbReference>
<dbReference type="SUPFAM" id="SSF49785">
    <property type="entry name" value="Galactose-binding domain-like"/>
    <property type="match status" value="1"/>
</dbReference>
<accession>A0A8T0BGU5</accession>
<feature type="compositionally biased region" description="Polar residues" evidence="18">
    <location>
        <begin position="1141"/>
        <end position="1150"/>
    </location>
</feature>
<feature type="domain" description="Eph LBD" evidence="23">
    <location>
        <begin position="1662"/>
        <end position="1829"/>
    </location>
</feature>
<dbReference type="InterPro" id="IPR050540">
    <property type="entry name" value="F-actin_Monoox_Mical"/>
</dbReference>
<feature type="region of interest" description="Disordered" evidence="18">
    <location>
        <begin position="182"/>
        <end position="210"/>
    </location>
</feature>
<evidence type="ECO:0000259" key="20">
    <source>
        <dbReference type="PROSITE" id="PS50011"/>
    </source>
</evidence>
<feature type="compositionally biased region" description="Polar residues" evidence="18">
    <location>
        <begin position="762"/>
        <end position="782"/>
    </location>
</feature>
<feature type="compositionally biased region" description="Polar residues" evidence="18">
    <location>
        <begin position="1195"/>
        <end position="1205"/>
    </location>
</feature>
<feature type="compositionally biased region" description="Basic and acidic residues" evidence="18">
    <location>
        <begin position="949"/>
        <end position="970"/>
    </location>
</feature>
<dbReference type="InterPro" id="IPR022735">
    <property type="entry name" value="bMERB_dom"/>
</dbReference>
<sequence length="2510" mass="275270">MSSVWKRLQRVGKKASKFQFVASYQELTIECTKKWQPDKLRVVWTRRNRRICTKLHGWQPGIKNPYRGTVLWQVPENVDITVTLFKDPNADEFEDKDWTFVIENETKGHRKVLASVEVNMKKYANVTSATFDLTLQLKPLSVKVVDATLKLSLTCIFLKEGKATDEDMQSLASLMSLKPSDVGNLDDFNDSDEEEKRASTGPVRSMTFTAPLPHVKTVHDEAWRPAAGTNPFVTVQSEKNPRSLSSSSSSSVPNLPHQACQLFPTSVKPSLSSLSTAPTHFPDLSGSSQPSRPSQYAFTIPAFARAHPPALPKIFQPTAGSVPVSVSRRPSGGQADVSMTEVSSAVASHPRPLSSIFPGPSNPPFSLSSTPLSSSFPLTAPPAASQTVTSAAPGAWKPPLPSFSPPAPVSSPDSSVVFHFNPVSEPLPAPYPLKSYRSLLSELGSALTRPTSMPSAAETATWHREWRSPEVKPSLCPTSVTSEEPVCHQAVQSSDTLRRPASVSSSISALAPPLKKANPFTPLINTPLSPLPLTEILPIPTPNVPPTIAPLLSLSHPSEVASCTVSYSLPRSNISVQPGPSSHSSHVAVPPLATLTPNPLSFLHSNTTTVTSKCPLTPHPNVSTQLSASFSTAAVDPEVKPPDVAQPESHRQLSILTEEEYPPSAVCPGEDNADIKTLNTHPAKDLRPSQSKTGHGPNHKPESESVFKLQTVRPAARPQNQSAQEISALIQATCNKHRREELRTFSVTSPQKHAGARKDETSQPPQMQETSRNSWLQESSSVEVLKDKRPISPCPNASMASPCGSKINSSLTDESLHTKERVSVVSQTECLSDISQNKTRSIVDDKKLDNSVTIVDKDFTTKPLEQSPTVLPVPLPRVKKRLSASLPDEYSIESGMTEISTGCICASDNNEMSSHAKVSDLSKGSDAENKIKLRKRNQVSPANMSDSEIDMKVITDVQPGKETKDERRPEQTASELQVKSVDQVKPTEPLLPMARVRKRYSASFNDDVPFLHDQGQKEAHPPVPAPRSKKRLSATFPDENTCEAKHGVSFMDQTESTKPLVSGKESSLEFIKKTADGLELGGNKSFSSALVTACPETSSIIYLHPSAEALPVSETATSNVPENVGNIQRQEGRSSEENQDVETTVKNVNQGKGEDKTSHQDSSSQPVPRPRVKKRASFPDDASVSIDDKTPPEMGSTSNISQSVLSKKKSETEAMVHHASSSANSASASDGETTNLVDSSQSLLEWCQKVTQGHKGVKITNFSTSWRNGLAFCAILHNFHPNKVNFEMLDPYEIKGNNKKAFDGFAELGISRLMDPNDMVVRSVPDRLIVMTYLSQIRTHFTGQQLSVVQIEQNSNESSYAVGEKIQNTDPDAAARYYAERFQTSHLAPETHGNIPDKGTQENPNTNGSLVPPPRTRGTQGASQAGGSGGPQAPVAPPRTHTLSVKGFSHVKDADLVKKRRSQLRGESFEESEMSDKPSAAESGPSHAESGAAKPPSGALECREQGKAGDGQDASQYVLSEMQALEAEQRQIDQRADIVERNLRRIMESGIDRAEEEKLIQEWFMLVNKKNALIRRQDNLQLLQEEHDLERRFELLKGELRDLMAVEEWQKTQAHKTREHLLLQELVSLVNQRDELVHDIDAKERGALEEDERLERGLEQRRKKGILDSTSVEDLQLTSDPPKAWQKISLKLGLASAHPVYQGCDSKLKTTLKTFWTKWIAKKDAHELQLDLLFAQDNRSHPVTIQLQESDTPVEQPRTRRMRQQVVAPQSFSQPAEIKDVETHLHYARGLNLGKITKSGFHLGFSYGGSCLFISSIRVFYMKCPGITVNQTSFGEVSAGSGWIRGQCVNGAEEISTPKVECENNGQWGVMHGLCICGAGFETKGNICKACGLGSYKPANDSGECRPCPSNSRTSSEGASACDCEEGYAQLQNDPPQLGCTRSPSAPLNLTTNHKSNTALILNWATPADLGGREEVMYDVECKQKTGESHAPWVPCDNTVLIMPQFTGLTETTANLTGLQPHMSYQVSVRAYNRISQKLGTSGSAHSVIILKTPVEITAVPVPTSDVQKLPKAPVIAGVISGILVLLALIVSAVCIVRKGYSKFRDEQEVVLMPLQEFSRSYRAPEGPQTTPSQQTTSSDQILDSVHERMLSGIKDVLVDRSRVTLGKELGRGEFGAVYEGIFLSEDNESTQVAVKTMRVGIYSQDDLQSFLKEAEIMQHFDHDNIVKLLGVTLETVQDSSIPVPLVILPFLKHGDLRRFLIATRYGDVPMFVPDQSLLRFMIDIALGMEYLSSKGFLHRDLAARNCMLGDDLRVRVADFGLSKQICSSNYYRQKVAIRMPIKWMAIESLSESIYTSKSDVWSFGVTMWEIVSRGRTPYPGIPNHELLDMLVGGHRLKQGECENKLYEVMLSCWHKEPSQRPCFADLAQRLKALLCALPPLEPREENYYINQGLEAVNTTQNCAAEPEPEGAVGNIYLPSPVCTINSATENEPVKDDTEAGYLLCNISGV</sequence>
<dbReference type="InterPro" id="IPR011009">
    <property type="entry name" value="Kinase-like_dom_sf"/>
</dbReference>
<evidence type="ECO:0000256" key="18">
    <source>
        <dbReference type="SAM" id="MobiDB-lite"/>
    </source>
</evidence>
<dbReference type="InterPro" id="IPR001715">
    <property type="entry name" value="CH_dom"/>
</dbReference>
<dbReference type="InterPro" id="IPR017441">
    <property type="entry name" value="Protein_kinase_ATP_BS"/>
</dbReference>
<evidence type="ECO:0000256" key="3">
    <source>
        <dbReference type="ARBA" id="ARBA00011902"/>
    </source>
</evidence>
<dbReference type="PROSITE" id="PS00107">
    <property type="entry name" value="PROTEIN_KINASE_ATP"/>
    <property type="match status" value="1"/>
</dbReference>
<keyword evidence="13" id="KW-0175">Coiled coil</keyword>
<keyword evidence="8 17" id="KW-0547">Nucleotide-binding</keyword>
<evidence type="ECO:0000313" key="27">
    <source>
        <dbReference type="Proteomes" id="UP000606274"/>
    </source>
</evidence>
<dbReference type="PROSITE" id="PS50011">
    <property type="entry name" value="PROTEIN_KINASE_DOM"/>
    <property type="match status" value="1"/>
</dbReference>
<feature type="region of interest" description="Disordered" evidence="18">
    <location>
        <begin position="229"/>
        <end position="257"/>
    </location>
</feature>
<dbReference type="Gene3D" id="2.60.40.1770">
    <property type="entry name" value="ephrin a2 ectodomain"/>
    <property type="match status" value="1"/>
</dbReference>
<feature type="domain" description="BMERB" evidence="25">
    <location>
        <begin position="1503"/>
        <end position="1656"/>
    </location>
</feature>
<dbReference type="Pfam" id="PF00041">
    <property type="entry name" value="fn3"/>
    <property type="match status" value="1"/>
</dbReference>
<dbReference type="SMART" id="SM00060">
    <property type="entry name" value="FN3"/>
    <property type="match status" value="1"/>
</dbReference>
<protein>
    <recommendedName>
        <fullName evidence="3">receptor protein-tyrosine kinase</fullName>
        <ecNumber evidence="3">2.7.10.1</ecNumber>
    </recommendedName>
</protein>
<evidence type="ECO:0000256" key="7">
    <source>
        <dbReference type="ARBA" id="ARBA00022737"/>
    </source>
</evidence>
<keyword evidence="10" id="KW-0418">Kinase</keyword>
<feature type="compositionally biased region" description="Basic and acidic residues" evidence="18">
    <location>
        <begin position="917"/>
        <end position="931"/>
    </location>
</feature>
<dbReference type="Pfam" id="PF00307">
    <property type="entry name" value="CH"/>
    <property type="match status" value="1"/>
</dbReference>
<dbReference type="SMART" id="SM00615">
    <property type="entry name" value="EPH_lbd"/>
    <property type="match status" value="1"/>
</dbReference>
<feature type="region of interest" description="Disordered" evidence="18">
    <location>
        <begin position="1113"/>
        <end position="1234"/>
    </location>
</feature>
<evidence type="ECO:0000256" key="19">
    <source>
        <dbReference type="SAM" id="Phobius"/>
    </source>
</evidence>
<evidence type="ECO:0000259" key="24">
    <source>
        <dbReference type="PROSITE" id="PS51840"/>
    </source>
</evidence>
<evidence type="ECO:0000256" key="8">
    <source>
        <dbReference type="ARBA" id="ARBA00022741"/>
    </source>
</evidence>
<dbReference type="GO" id="GO:0016020">
    <property type="term" value="C:membrane"/>
    <property type="evidence" value="ECO:0007669"/>
    <property type="project" value="UniProtKB-SubCell"/>
</dbReference>
<dbReference type="InterPro" id="IPR000719">
    <property type="entry name" value="Prot_kinase_dom"/>
</dbReference>
<dbReference type="Gene3D" id="2.60.40.10">
    <property type="entry name" value="Immunoglobulins"/>
    <property type="match status" value="1"/>
</dbReference>
<dbReference type="Pfam" id="PF01404">
    <property type="entry name" value="Ephrin_lbd"/>
    <property type="match status" value="1"/>
</dbReference>
<comment type="caution">
    <text evidence="26">The sequence shown here is derived from an EMBL/GenBank/DDBJ whole genome shotgun (WGS) entry which is preliminary data.</text>
</comment>
<evidence type="ECO:0000256" key="11">
    <source>
        <dbReference type="ARBA" id="ARBA00022840"/>
    </source>
</evidence>
<dbReference type="PROSITE" id="PS00109">
    <property type="entry name" value="PROTEIN_KINASE_TYR"/>
    <property type="match status" value="1"/>
</dbReference>
<feature type="compositionally biased region" description="Low complexity" evidence="18">
    <location>
        <begin position="321"/>
        <end position="333"/>
    </location>
</feature>
<dbReference type="CDD" id="cd21198">
    <property type="entry name" value="CH_EHBP"/>
    <property type="match status" value="1"/>
</dbReference>
<feature type="region of interest" description="Disordered" evidence="18">
    <location>
        <begin position="744"/>
        <end position="806"/>
    </location>
</feature>
<dbReference type="Gene3D" id="3.30.200.20">
    <property type="entry name" value="Phosphorylase Kinase, domain 1"/>
    <property type="match status" value="1"/>
</dbReference>
<keyword evidence="11 17" id="KW-0067">ATP-binding</keyword>
<dbReference type="Gene3D" id="2.10.50.10">
    <property type="entry name" value="Tumor Necrosis Factor Receptor, subunit A, domain 2"/>
    <property type="match status" value="1"/>
</dbReference>
<dbReference type="PROSITE" id="PS50021">
    <property type="entry name" value="CH"/>
    <property type="match status" value="1"/>
</dbReference>
<dbReference type="Pfam" id="PF25599">
    <property type="entry name" value="Ephrin_CRD"/>
    <property type="match status" value="1"/>
</dbReference>
<dbReference type="SUPFAM" id="SSF49265">
    <property type="entry name" value="Fibronectin type III"/>
    <property type="match status" value="1"/>
</dbReference>
<evidence type="ECO:0000259" key="21">
    <source>
        <dbReference type="PROSITE" id="PS50021"/>
    </source>
</evidence>
<feature type="transmembrane region" description="Helical" evidence="19">
    <location>
        <begin position="2075"/>
        <end position="2097"/>
    </location>
</feature>
<evidence type="ECO:0000256" key="6">
    <source>
        <dbReference type="ARBA" id="ARBA00022692"/>
    </source>
</evidence>
<evidence type="ECO:0000256" key="5">
    <source>
        <dbReference type="ARBA" id="ARBA00022679"/>
    </source>
</evidence>
<evidence type="ECO:0000256" key="14">
    <source>
        <dbReference type="ARBA" id="ARBA00023136"/>
    </source>
</evidence>
<dbReference type="Gene3D" id="1.10.510.10">
    <property type="entry name" value="Transferase(Phosphotransferase) domain 1"/>
    <property type="match status" value="1"/>
</dbReference>
<keyword evidence="7" id="KW-0677">Repeat</keyword>
<dbReference type="InterPro" id="IPR036116">
    <property type="entry name" value="FN3_sf"/>
</dbReference>
<dbReference type="Gene3D" id="2.60.120.260">
    <property type="entry name" value="Galactose-binding domain-like"/>
    <property type="match status" value="1"/>
</dbReference>
<keyword evidence="14 19" id="KW-0472">Membrane</keyword>
<dbReference type="CDD" id="cd00063">
    <property type="entry name" value="FN3"/>
    <property type="match status" value="1"/>
</dbReference>
<dbReference type="PANTHER" id="PTHR23167">
    <property type="entry name" value="CALPONIN HOMOLOGY DOMAIN-CONTAINING PROTEIN DDB_G0272472-RELATED"/>
    <property type="match status" value="1"/>
</dbReference>
<feature type="compositionally biased region" description="Polar residues" evidence="18">
    <location>
        <begin position="269"/>
        <end position="278"/>
    </location>
</feature>
<keyword evidence="6 19" id="KW-0812">Transmembrane</keyword>
<dbReference type="GO" id="GO:0005524">
    <property type="term" value="F:ATP binding"/>
    <property type="evidence" value="ECO:0007669"/>
    <property type="project" value="UniProtKB-UniRule"/>
</dbReference>
<feature type="domain" description="Calponin-homology (CH)" evidence="21">
    <location>
        <begin position="1237"/>
        <end position="1342"/>
    </location>
</feature>
<keyword evidence="12 19" id="KW-1133">Transmembrane helix</keyword>
<feature type="compositionally biased region" description="Polar residues" evidence="18">
    <location>
        <begin position="1114"/>
        <end position="1129"/>
    </location>
</feature>
<dbReference type="PANTHER" id="PTHR23167:SF91">
    <property type="entry name" value="EH DOMAIN-BINDING PROTEIN 1-LIKE PROTEIN 1"/>
    <property type="match status" value="1"/>
</dbReference>
<dbReference type="GO" id="GO:0004714">
    <property type="term" value="F:transmembrane receptor protein tyrosine kinase activity"/>
    <property type="evidence" value="ECO:0007669"/>
    <property type="project" value="UniProtKB-EC"/>
</dbReference>
<keyword evidence="16" id="KW-0675">Receptor</keyword>
<keyword evidence="27" id="KW-1185">Reference proteome</keyword>
<evidence type="ECO:0000259" key="22">
    <source>
        <dbReference type="PROSITE" id="PS50853"/>
    </source>
</evidence>
<dbReference type="FunFam" id="1.10.418.10:FF:000023">
    <property type="entry name" value="EH domain-binding protein 1 isoform X1"/>
    <property type="match status" value="1"/>
</dbReference>
<gene>
    <name evidence="26" type="ORF">HF521_019488</name>
</gene>
<dbReference type="SMART" id="SM00220">
    <property type="entry name" value="S_TKc"/>
    <property type="match status" value="1"/>
</dbReference>
<feature type="domain" description="Fibronectin type-III" evidence="22">
    <location>
        <begin position="1946"/>
        <end position="2056"/>
    </location>
</feature>
<feature type="region of interest" description="Disordered" evidence="18">
    <location>
        <begin position="657"/>
        <end position="705"/>
    </location>
</feature>
<organism evidence="26 27">
    <name type="scientific">Silurus meridionalis</name>
    <name type="common">Southern catfish</name>
    <name type="synonym">Silurus soldatovi meridionalis</name>
    <dbReference type="NCBI Taxonomy" id="175797"/>
    <lineage>
        <taxon>Eukaryota</taxon>
        <taxon>Metazoa</taxon>
        <taxon>Chordata</taxon>
        <taxon>Craniata</taxon>
        <taxon>Vertebrata</taxon>
        <taxon>Euteleostomi</taxon>
        <taxon>Actinopterygii</taxon>
        <taxon>Neopterygii</taxon>
        <taxon>Teleostei</taxon>
        <taxon>Ostariophysi</taxon>
        <taxon>Siluriformes</taxon>
        <taxon>Siluridae</taxon>
        <taxon>Silurus</taxon>
    </lineage>
</organism>
<reference evidence="26" key="1">
    <citation type="submission" date="2020-08" db="EMBL/GenBank/DDBJ databases">
        <title>Chromosome-level assembly of Southern catfish (Silurus meridionalis) provides insights into visual adaptation to the nocturnal and benthic lifestyles.</title>
        <authorList>
            <person name="Zhang Y."/>
            <person name="Wang D."/>
            <person name="Peng Z."/>
        </authorList>
    </citation>
    <scope>NUCLEOTIDE SEQUENCE</scope>
    <source>
        <strain evidence="26">SWU-2019-XX</strain>
        <tissue evidence="26">Muscle</tissue>
    </source>
</reference>
<feature type="compositionally biased region" description="Low complexity" evidence="18">
    <location>
        <begin position="1219"/>
        <end position="1229"/>
    </location>
</feature>
<dbReference type="Gene3D" id="1.10.418.10">
    <property type="entry name" value="Calponin-like domain"/>
    <property type="match status" value="1"/>
</dbReference>
<dbReference type="PROSITE" id="PS50853">
    <property type="entry name" value="FN3"/>
    <property type="match status" value="1"/>
</dbReference>
<dbReference type="Proteomes" id="UP000606274">
    <property type="component" value="Unassembled WGS sequence"/>
</dbReference>
<dbReference type="FunFam" id="2.10.50.10:FF:000001">
    <property type="entry name" value="Ephrin type-A receptor 5"/>
    <property type="match status" value="1"/>
</dbReference>
<evidence type="ECO:0000259" key="23">
    <source>
        <dbReference type="PROSITE" id="PS51550"/>
    </source>
</evidence>
<feature type="region of interest" description="Disordered" evidence="18">
    <location>
        <begin position="269"/>
        <end position="293"/>
    </location>
</feature>
<dbReference type="SMART" id="SM01203">
    <property type="entry name" value="DUF3585"/>
    <property type="match status" value="1"/>
</dbReference>
<dbReference type="PROSITE" id="PS51840">
    <property type="entry name" value="C2_NT"/>
    <property type="match status" value="1"/>
</dbReference>
<evidence type="ECO:0000256" key="16">
    <source>
        <dbReference type="ARBA" id="ARBA00023170"/>
    </source>
</evidence>
<dbReference type="Pfam" id="PF12130">
    <property type="entry name" value="bMERB_dom"/>
    <property type="match status" value="1"/>
</dbReference>
<evidence type="ECO:0000256" key="4">
    <source>
        <dbReference type="ARBA" id="ARBA00022553"/>
    </source>
</evidence>
<dbReference type="SUPFAM" id="SSF56112">
    <property type="entry name" value="Protein kinase-like (PK-like)"/>
    <property type="match status" value="1"/>
</dbReference>
<evidence type="ECO:0000256" key="1">
    <source>
        <dbReference type="ARBA" id="ARBA00004177"/>
    </source>
</evidence>
<dbReference type="PROSITE" id="PS51550">
    <property type="entry name" value="EPH_LBD"/>
    <property type="match status" value="1"/>
</dbReference>
<dbReference type="InterPro" id="IPR013783">
    <property type="entry name" value="Ig-like_fold"/>
</dbReference>
<dbReference type="InterPro" id="IPR020635">
    <property type="entry name" value="Tyr_kinase_cat_dom"/>
</dbReference>
<evidence type="ECO:0000259" key="25">
    <source>
        <dbReference type="PROSITE" id="PS51848"/>
    </source>
</evidence>
<dbReference type="Pfam" id="PF07699">
    <property type="entry name" value="Ephrin_rec_like"/>
    <property type="match status" value="1"/>
</dbReference>